<evidence type="ECO:0000313" key="3">
    <source>
        <dbReference type="Proteomes" id="UP001497472"/>
    </source>
</evidence>
<reference evidence="2 3" key="1">
    <citation type="submission" date="2023-11" db="EMBL/GenBank/DDBJ databases">
        <authorList>
            <person name="Okamura Y."/>
        </authorList>
    </citation>
    <scope>NUCLEOTIDE SEQUENCE [LARGE SCALE GENOMIC DNA]</scope>
</reference>
<protein>
    <recommendedName>
        <fullName evidence="4">Secreted protein</fullName>
    </recommendedName>
</protein>
<dbReference type="Proteomes" id="UP001497472">
    <property type="component" value="Unassembled WGS sequence"/>
</dbReference>
<evidence type="ECO:0000313" key="2">
    <source>
        <dbReference type="EMBL" id="CAK1544034.1"/>
    </source>
</evidence>
<sequence>MYGEGYLVSIILLFIVHAHAYNPTFHEDDTSSFLAEGIRGPDDYDYRKSVELLSRRRRDEDYSDEGGFVSAPGHNKPGGDDFIANIQACPAGTTRAPWAKCISCAEYQRKLRRRGEGC</sequence>
<feature type="chain" id="PRO_5043415649" description="Secreted protein" evidence="1">
    <location>
        <begin position="21"/>
        <end position="118"/>
    </location>
</feature>
<evidence type="ECO:0008006" key="4">
    <source>
        <dbReference type="Google" id="ProtNLM"/>
    </source>
</evidence>
<comment type="caution">
    <text evidence="2">The sequence shown here is derived from an EMBL/GenBank/DDBJ whole genome shotgun (WGS) entry which is preliminary data.</text>
</comment>
<dbReference type="AlphaFoldDB" id="A0AAV1J3T4"/>
<accession>A0AAV1J3T4</accession>
<dbReference type="EMBL" id="CAVLEF010000005">
    <property type="protein sequence ID" value="CAK1544034.1"/>
    <property type="molecule type" value="Genomic_DNA"/>
</dbReference>
<keyword evidence="1" id="KW-0732">Signal</keyword>
<gene>
    <name evidence="2" type="ORF">LNINA_LOCUS3814</name>
</gene>
<name>A0AAV1J3T4_9NEOP</name>
<evidence type="ECO:0000256" key="1">
    <source>
        <dbReference type="SAM" id="SignalP"/>
    </source>
</evidence>
<organism evidence="2 3">
    <name type="scientific">Leptosia nina</name>
    <dbReference type="NCBI Taxonomy" id="320188"/>
    <lineage>
        <taxon>Eukaryota</taxon>
        <taxon>Metazoa</taxon>
        <taxon>Ecdysozoa</taxon>
        <taxon>Arthropoda</taxon>
        <taxon>Hexapoda</taxon>
        <taxon>Insecta</taxon>
        <taxon>Pterygota</taxon>
        <taxon>Neoptera</taxon>
        <taxon>Endopterygota</taxon>
        <taxon>Lepidoptera</taxon>
        <taxon>Glossata</taxon>
        <taxon>Ditrysia</taxon>
        <taxon>Papilionoidea</taxon>
        <taxon>Pieridae</taxon>
        <taxon>Pierinae</taxon>
        <taxon>Leptosia</taxon>
    </lineage>
</organism>
<feature type="signal peptide" evidence="1">
    <location>
        <begin position="1"/>
        <end position="20"/>
    </location>
</feature>
<proteinExistence type="predicted"/>
<keyword evidence="3" id="KW-1185">Reference proteome</keyword>